<dbReference type="GO" id="GO:0022857">
    <property type="term" value="F:transmembrane transporter activity"/>
    <property type="evidence" value="ECO:0007669"/>
    <property type="project" value="TreeGrafter"/>
</dbReference>
<feature type="transmembrane region" description="Helical" evidence="6">
    <location>
        <begin position="423"/>
        <end position="443"/>
    </location>
</feature>
<dbReference type="Pfam" id="PF02687">
    <property type="entry name" value="FtsX"/>
    <property type="match status" value="2"/>
</dbReference>
<feature type="transmembrane region" description="Helical" evidence="6">
    <location>
        <begin position="285"/>
        <end position="304"/>
    </location>
</feature>
<evidence type="ECO:0000313" key="10">
    <source>
        <dbReference type="Proteomes" id="UP000198942"/>
    </source>
</evidence>
<feature type="domain" description="ABC3 transporter permease C-terminal" evidence="7">
    <location>
        <begin position="675"/>
        <end position="785"/>
    </location>
</feature>
<keyword evidence="2" id="KW-1003">Cell membrane</keyword>
<name>A0A1H7ZGW5_9SPHI</name>
<dbReference type="PANTHER" id="PTHR30572">
    <property type="entry name" value="MEMBRANE COMPONENT OF TRANSPORTER-RELATED"/>
    <property type="match status" value="1"/>
</dbReference>
<reference evidence="10" key="1">
    <citation type="submission" date="2016-10" db="EMBL/GenBank/DDBJ databases">
        <authorList>
            <person name="Varghese N."/>
            <person name="Submissions S."/>
        </authorList>
    </citation>
    <scope>NUCLEOTIDE SEQUENCE [LARGE SCALE GENOMIC DNA]</scope>
    <source>
        <strain evidence="10">Gh-48</strain>
    </source>
</reference>
<dbReference type="STRING" id="551995.SAMN05192574_1019"/>
<organism evidence="9 10">
    <name type="scientific">Mucilaginibacter gossypiicola</name>
    <dbReference type="NCBI Taxonomy" id="551995"/>
    <lineage>
        <taxon>Bacteria</taxon>
        <taxon>Pseudomonadati</taxon>
        <taxon>Bacteroidota</taxon>
        <taxon>Sphingobacteriia</taxon>
        <taxon>Sphingobacteriales</taxon>
        <taxon>Sphingobacteriaceae</taxon>
        <taxon>Mucilaginibacter</taxon>
    </lineage>
</organism>
<evidence type="ECO:0000256" key="4">
    <source>
        <dbReference type="ARBA" id="ARBA00022989"/>
    </source>
</evidence>
<dbReference type="Proteomes" id="UP000198942">
    <property type="component" value="Unassembled WGS sequence"/>
</dbReference>
<keyword evidence="3 6" id="KW-0812">Transmembrane</keyword>
<dbReference type="OrthoDB" id="1451596at2"/>
<keyword evidence="4 6" id="KW-1133">Transmembrane helix</keyword>
<gene>
    <name evidence="9" type="ORF">SAMN05192574_1019</name>
</gene>
<dbReference type="Pfam" id="PF12704">
    <property type="entry name" value="MacB_PCD"/>
    <property type="match status" value="2"/>
</dbReference>
<keyword evidence="5 6" id="KW-0472">Membrane</keyword>
<evidence type="ECO:0000256" key="5">
    <source>
        <dbReference type="ARBA" id="ARBA00023136"/>
    </source>
</evidence>
<feature type="domain" description="ABC3 transporter permease C-terminal" evidence="7">
    <location>
        <begin position="288"/>
        <end position="397"/>
    </location>
</feature>
<proteinExistence type="predicted"/>
<feature type="transmembrane region" description="Helical" evidence="6">
    <location>
        <begin position="754"/>
        <end position="777"/>
    </location>
</feature>
<feature type="transmembrane region" description="Helical" evidence="6">
    <location>
        <begin position="723"/>
        <end position="742"/>
    </location>
</feature>
<comment type="subcellular location">
    <subcellularLocation>
        <location evidence="1">Cell membrane</location>
        <topology evidence="1">Multi-pass membrane protein</topology>
    </subcellularLocation>
</comment>
<dbReference type="InterPro" id="IPR050250">
    <property type="entry name" value="Macrolide_Exporter_MacB"/>
</dbReference>
<feature type="transmembrane region" description="Helical" evidence="6">
    <location>
        <begin position="329"/>
        <end position="356"/>
    </location>
</feature>
<protein>
    <submittedName>
        <fullName evidence="9">Putative ABC transport system permease protein</fullName>
    </submittedName>
</protein>
<sequence>MIRNYIKIAFRSLWRHKGFSLINIIGLAIGLTACFLIYINIKFELSYDTFNKKFDQIYRVAVDVRHPNAPVITTPAAFVQIGPSLQQDYPEVEANVRVLGARFLVQYGNSKFQEDDIIYTDPSLFNVFTLPVIKGDVKKGFEAPFKVVMTQTMARKYFGNADPVGKSIMLDSKYPALVTAVIKDVPANSHFKFDMAVSCATFEKLNPDVLQNWAGIHGFTYIVLPKGYDFHKLESQLPAFASRHYTQADKKEGVNYGYHFVPLKDIYMDTIRGGPQVGDLHNIHIFSAIAVFILLIACINFINLTTARATERAKEVGVRKVIGAARKQLIIQFLSESVVLCLIAFLLTVIFSNSLLPIYNQLSGKVTNTTIFTHNYVFHLFIVSCCIGIGAGLYPAFVLSGFKPVTTLRGKFSKSGSILLRRTLVVAQFTISIVLIVGTIVVYTQLNYMRSQPLGFQKDQMLAINFSSDPAVQHRVELIKNELKKIPNVASVTASRSLPGFGNGNSDSEIENKAGVMQQILIDAYYVDYDFIPQFEMKLAAGRIFSKSFGTDTSKAFIINEAAAKSLGYSSPSEAVGRKLLQWGRTGKIIGVLKDFHFQSLQEPVRPLSISVDPDFNRMLTLKITTKNIPATIAAIQSKWKTLVPERQFNYAFVDETFNAQYAAQVNFGNLFMYFAVLAILISCMGLFGLASYSTIQRTREIGIRKVFGASVTGIVNMLSAEFLKLVVLSALIAFPLAWFIMNKWLQDFAYRIAINWWVFAFAGAMAIVIAFATVAFQAMKAALANPVKSLRAE</sequence>
<evidence type="ECO:0000313" key="9">
    <source>
        <dbReference type="EMBL" id="SEM56749.1"/>
    </source>
</evidence>
<feature type="domain" description="MacB-like periplasmic core" evidence="8">
    <location>
        <begin position="20"/>
        <end position="237"/>
    </location>
</feature>
<dbReference type="GO" id="GO:0005886">
    <property type="term" value="C:plasma membrane"/>
    <property type="evidence" value="ECO:0007669"/>
    <property type="project" value="UniProtKB-SubCell"/>
</dbReference>
<dbReference type="InterPro" id="IPR003838">
    <property type="entry name" value="ABC3_permease_C"/>
</dbReference>
<keyword evidence="10" id="KW-1185">Reference proteome</keyword>
<dbReference type="InterPro" id="IPR025857">
    <property type="entry name" value="MacB_PCD"/>
</dbReference>
<feature type="transmembrane region" description="Helical" evidence="6">
    <location>
        <begin position="671"/>
        <end position="696"/>
    </location>
</feature>
<feature type="transmembrane region" description="Helical" evidence="6">
    <location>
        <begin position="21"/>
        <end position="41"/>
    </location>
</feature>
<feature type="domain" description="MacB-like periplasmic core" evidence="8">
    <location>
        <begin position="430"/>
        <end position="597"/>
    </location>
</feature>
<evidence type="ECO:0000256" key="6">
    <source>
        <dbReference type="SAM" id="Phobius"/>
    </source>
</evidence>
<evidence type="ECO:0000256" key="2">
    <source>
        <dbReference type="ARBA" id="ARBA00022475"/>
    </source>
</evidence>
<evidence type="ECO:0000256" key="1">
    <source>
        <dbReference type="ARBA" id="ARBA00004651"/>
    </source>
</evidence>
<evidence type="ECO:0000259" key="8">
    <source>
        <dbReference type="Pfam" id="PF12704"/>
    </source>
</evidence>
<feature type="transmembrane region" description="Helical" evidence="6">
    <location>
        <begin position="376"/>
        <end position="402"/>
    </location>
</feature>
<accession>A0A1H7ZGW5</accession>
<evidence type="ECO:0000259" key="7">
    <source>
        <dbReference type="Pfam" id="PF02687"/>
    </source>
</evidence>
<dbReference type="RefSeq" id="WP_091205889.1">
    <property type="nucleotide sequence ID" value="NZ_FOCL01000001.1"/>
</dbReference>
<dbReference type="PROSITE" id="PS51257">
    <property type="entry name" value="PROKAR_LIPOPROTEIN"/>
    <property type="match status" value="1"/>
</dbReference>
<evidence type="ECO:0000256" key="3">
    <source>
        <dbReference type="ARBA" id="ARBA00022692"/>
    </source>
</evidence>
<dbReference type="PANTHER" id="PTHR30572:SF18">
    <property type="entry name" value="ABC-TYPE MACROLIDE FAMILY EXPORT SYSTEM PERMEASE COMPONENT 2"/>
    <property type="match status" value="1"/>
</dbReference>
<dbReference type="AlphaFoldDB" id="A0A1H7ZGW5"/>
<dbReference type="EMBL" id="FOCL01000001">
    <property type="protein sequence ID" value="SEM56749.1"/>
    <property type="molecule type" value="Genomic_DNA"/>
</dbReference>